<protein>
    <recommendedName>
        <fullName evidence="3">CCHC-type domain-containing protein</fullName>
    </recommendedName>
</protein>
<evidence type="ECO:0000259" key="3">
    <source>
        <dbReference type="PROSITE" id="PS50158"/>
    </source>
</evidence>
<dbReference type="PROSITE" id="PS50158">
    <property type="entry name" value="ZF_CCHC"/>
    <property type="match status" value="1"/>
</dbReference>
<feature type="compositionally biased region" description="Polar residues" evidence="2">
    <location>
        <begin position="72"/>
        <end position="86"/>
    </location>
</feature>
<dbReference type="InterPro" id="IPR001878">
    <property type="entry name" value="Znf_CCHC"/>
</dbReference>
<gene>
    <name evidence="4" type="ORF">M422DRAFT_248407</name>
</gene>
<feature type="compositionally biased region" description="Basic and acidic residues" evidence="2">
    <location>
        <begin position="137"/>
        <end position="148"/>
    </location>
</feature>
<feature type="compositionally biased region" description="Low complexity" evidence="2">
    <location>
        <begin position="377"/>
        <end position="390"/>
    </location>
</feature>
<dbReference type="OrthoDB" id="2688047at2759"/>
<evidence type="ECO:0000256" key="1">
    <source>
        <dbReference type="PROSITE-ProRule" id="PRU00047"/>
    </source>
</evidence>
<feature type="region of interest" description="Disordered" evidence="2">
    <location>
        <begin position="373"/>
        <end position="407"/>
    </location>
</feature>
<dbReference type="GO" id="GO:0003676">
    <property type="term" value="F:nucleic acid binding"/>
    <property type="evidence" value="ECO:0007669"/>
    <property type="project" value="InterPro"/>
</dbReference>
<proteinExistence type="predicted"/>
<sequence length="453" mass="48945">MHLAQILTDVKAHDECYKAHNALCQASHEPLLNPEKAPSATHSRGRGSTLKSNCTLVRSTSLPACGQTLSGLTSVSEDSHAGQSDISGCYASLEPNEGAKDTPTGTPNPSGGGGDPGGDSRDGSGGGGPPGDDDDGDHSSDDDKDEALNRSYKDDLAIIVKHVVDKDGGNIKVRVPDTFNGSDPNKLCDFILGCRLYFRGNKQAFRSEANQVTFAISYLHGMGLDHFEPYILGEIPEAPMMTSWAMFQAFLTEPFGILYPEDKAEEQLDLVIFPEDGKASTFFASFEKKFLKLIPKCLKKDIAHVMPKPQTHAEAKAYILQFNQCHWEYFREAVAKAKLHSHLLHGVKAPMNTTLAGSLSTPKPIKKLKGLSSYQKSNNNNASGESSNISAHHNNKGKNKPVQKPNDISKLLGADGKLLPAVCHHRFDHGLCLICGLKGHMATDCTRCKPVTG</sequence>
<feature type="compositionally biased region" description="Gly residues" evidence="2">
    <location>
        <begin position="110"/>
        <end position="130"/>
    </location>
</feature>
<keyword evidence="5" id="KW-1185">Reference proteome</keyword>
<feature type="region of interest" description="Disordered" evidence="2">
    <location>
        <begin position="72"/>
        <end position="148"/>
    </location>
</feature>
<reference evidence="4 5" key="1">
    <citation type="submission" date="2014-06" db="EMBL/GenBank/DDBJ databases">
        <title>Evolutionary Origins and Diversification of the Mycorrhizal Mutualists.</title>
        <authorList>
            <consortium name="DOE Joint Genome Institute"/>
            <consortium name="Mycorrhizal Genomics Consortium"/>
            <person name="Kohler A."/>
            <person name="Kuo A."/>
            <person name="Nagy L.G."/>
            <person name="Floudas D."/>
            <person name="Copeland A."/>
            <person name="Barry K.W."/>
            <person name="Cichocki N."/>
            <person name="Veneault-Fourrey C."/>
            <person name="LaButti K."/>
            <person name="Lindquist E.A."/>
            <person name="Lipzen A."/>
            <person name="Lundell T."/>
            <person name="Morin E."/>
            <person name="Murat C."/>
            <person name="Riley R."/>
            <person name="Ohm R."/>
            <person name="Sun H."/>
            <person name="Tunlid A."/>
            <person name="Henrissat B."/>
            <person name="Grigoriev I.V."/>
            <person name="Hibbett D.S."/>
            <person name="Martin F."/>
        </authorList>
    </citation>
    <scope>NUCLEOTIDE SEQUENCE [LARGE SCALE GENOMIC DNA]</scope>
    <source>
        <strain evidence="4 5">SS14</strain>
    </source>
</reference>
<accession>A0A0C9VVU2</accession>
<dbReference type="AlphaFoldDB" id="A0A0C9VVU2"/>
<dbReference type="Proteomes" id="UP000054279">
    <property type="component" value="Unassembled WGS sequence"/>
</dbReference>
<evidence type="ECO:0000313" key="4">
    <source>
        <dbReference type="EMBL" id="KIJ47827.1"/>
    </source>
</evidence>
<dbReference type="GO" id="GO:0008270">
    <property type="term" value="F:zinc ion binding"/>
    <property type="evidence" value="ECO:0007669"/>
    <property type="project" value="UniProtKB-KW"/>
</dbReference>
<dbReference type="EMBL" id="KN837100">
    <property type="protein sequence ID" value="KIJ47827.1"/>
    <property type="molecule type" value="Genomic_DNA"/>
</dbReference>
<keyword evidence="1" id="KW-0862">Zinc</keyword>
<keyword evidence="1" id="KW-0863">Zinc-finger</keyword>
<feature type="region of interest" description="Disordered" evidence="2">
    <location>
        <begin position="30"/>
        <end position="52"/>
    </location>
</feature>
<feature type="domain" description="CCHC-type" evidence="3">
    <location>
        <begin position="432"/>
        <end position="447"/>
    </location>
</feature>
<name>A0A0C9VVU2_SPHS4</name>
<evidence type="ECO:0000256" key="2">
    <source>
        <dbReference type="SAM" id="MobiDB-lite"/>
    </source>
</evidence>
<organism evidence="4 5">
    <name type="scientific">Sphaerobolus stellatus (strain SS14)</name>
    <dbReference type="NCBI Taxonomy" id="990650"/>
    <lineage>
        <taxon>Eukaryota</taxon>
        <taxon>Fungi</taxon>
        <taxon>Dikarya</taxon>
        <taxon>Basidiomycota</taxon>
        <taxon>Agaricomycotina</taxon>
        <taxon>Agaricomycetes</taxon>
        <taxon>Phallomycetidae</taxon>
        <taxon>Geastrales</taxon>
        <taxon>Sphaerobolaceae</taxon>
        <taxon>Sphaerobolus</taxon>
    </lineage>
</organism>
<evidence type="ECO:0000313" key="5">
    <source>
        <dbReference type="Proteomes" id="UP000054279"/>
    </source>
</evidence>
<keyword evidence="1" id="KW-0479">Metal-binding</keyword>
<dbReference type="HOGENOM" id="CLU_604336_0_0_1"/>